<dbReference type="PROSITE" id="PS51257">
    <property type="entry name" value="PROKAR_LIPOPROTEIN"/>
    <property type="match status" value="1"/>
</dbReference>
<dbReference type="RefSeq" id="WP_039097401.1">
    <property type="nucleotide sequence ID" value="NZ_JTDN01000002.1"/>
</dbReference>
<name>A0A0B2BU14_9SPHN</name>
<dbReference type="Proteomes" id="UP000030988">
    <property type="component" value="Unassembled WGS sequence"/>
</dbReference>
<protein>
    <recommendedName>
        <fullName evidence="4">Lipoprotein</fullName>
    </recommendedName>
</protein>
<gene>
    <name evidence="2" type="ORF">PK98_13825</name>
</gene>
<evidence type="ECO:0000313" key="2">
    <source>
        <dbReference type="EMBL" id="KHL24934.1"/>
    </source>
</evidence>
<evidence type="ECO:0000313" key="3">
    <source>
        <dbReference type="Proteomes" id="UP000030988"/>
    </source>
</evidence>
<feature type="chain" id="PRO_5002068715" description="Lipoprotein" evidence="1">
    <location>
        <begin position="18"/>
        <end position="105"/>
    </location>
</feature>
<feature type="signal peptide" evidence="1">
    <location>
        <begin position="1"/>
        <end position="17"/>
    </location>
</feature>
<dbReference type="AlphaFoldDB" id="A0A0B2BU14"/>
<proteinExistence type="predicted"/>
<evidence type="ECO:0000256" key="1">
    <source>
        <dbReference type="SAM" id="SignalP"/>
    </source>
</evidence>
<organism evidence="2 3">
    <name type="scientific">Croceibacterium mercuriale</name>
    <dbReference type="NCBI Taxonomy" id="1572751"/>
    <lineage>
        <taxon>Bacteria</taxon>
        <taxon>Pseudomonadati</taxon>
        <taxon>Pseudomonadota</taxon>
        <taxon>Alphaproteobacteria</taxon>
        <taxon>Sphingomonadales</taxon>
        <taxon>Erythrobacteraceae</taxon>
        <taxon>Croceibacterium</taxon>
    </lineage>
</organism>
<evidence type="ECO:0008006" key="4">
    <source>
        <dbReference type="Google" id="ProtNLM"/>
    </source>
</evidence>
<dbReference type="STRING" id="1572751.PK98_13825"/>
<accession>A0A0B2BU14</accession>
<reference evidence="2 3" key="1">
    <citation type="submission" date="2014-11" db="EMBL/GenBank/DDBJ databases">
        <title>Draft genome sequence of Kirrobacter mercurialis.</title>
        <authorList>
            <person name="Coil D.A."/>
            <person name="Eisen J.A."/>
        </authorList>
    </citation>
    <scope>NUCLEOTIDE SEQUENCE [LARGE SCALE GENOMIC DNA]</scope>
    <source>
        <strain evidence="2 3">Coronado</strain>
    </source>
</reference>
<comment type="caution">
    <text evidence="2">The sequence shown here is derived from an EMBL/GenBank/DDBJ whole genome shotgun (WGS) entry which is preliminary data.</text>
</comment>
<keyword evidence="1" id="KW-0732">Signal</keyword>
<keyword evidence="3" id="KW-1185">Reference proteome</keyword>
<sequence length="105" mass="10268">MKMIALTAAAPLLFALAACGSSDDASEDAMADTVEMPADQAMTEAPMPAPDAGLTTAPAVEANEPVAEPVDTTAAAADAAAEAVADIESEAAAAEAATRTAESSM</sequence>
<dbReference type="EMBL" id="JTDN01000002">
    <property type="protein sequence ID" value="KHL24934.1"/>
    <property type="molecule type" value="Genomic_DNA"/>
</dbReference>